<dbReference type="AlphaFoldDB" id="A0A3E2HPU8"/>
<accession>A0A3E2HPU8</accession>
<dbReference type="InterPro" id="IPR011701">
    <property type="entry name" value="MFS"/>
</dbReference>
<feature type="transmembrane region" description="Helical" evidence="3">
    <location>
        <begin position="157"/>
        <end position="176"/>
    </location>
</feature>
<evidence type="ECO:0000259" key="4">
    <source>
        <dbReference type="PROSITE" id="PS50850"/>
    </source>
</evidence>
<evidence type="ECO:0000256" key="2">
    <source>
        <dbReference type="ARBA" id="ARBA00006727"/>
    </source>
</evidence>
<comment type="subcellular location">
    <subcellularLocation>
        <location evidence="1">Membrane</location>
        <topology evidence="1">Multi-pass membrane protein</topology>
    </subcellularLocation>
</comment>
<feature type="transmembrane region" description="Helical" evidence="3">
    <location>
        <begin position="214"/>
        <end position="231"/>
    </location>
</feature>
<evidence type="ECO:0000313" key="6">
    <source>
        <dbReference type="Proteomes" id="UP000258309"/>
    </source>
</evidence>
<gene>
    <name evidence="5" type="ORF">B7463_g931</name>
</gene>
<feature type="transmembrane region" description="Helical" evidence="3">
    <location>
        <begin position="251"/>
        <end position="270"/>
    </location>
</feature>
<dbReference type="SUPFAM" id="SSF103473">
    <property type="entry name" value="MFS general substrate transporter"/>
    <property type="match status" value="1"/>
</dbReference>
<dbReference type="OrthoDB" id="6499973at2759"/>
<sequence length="279" mass="30063">MAPCMAATAQYFKKKRGAAMGIAVAGSSLGGVIFPIALNKMLNNQNLTFGWTVRICGFIMLTLLLPATLVIRARLPPRSDNLFLLSAFKELPYVILIIALFFIIIGVFIPIFYLPLYAIQHGMDTQLSLYLTAILNASSFVGRVIPGVTADKVGRLNMLIVAAFSSGILCLCWQKTTSNASIIVFAALYGFCSGAVVSLMPVCLASIPKNPQNIGTYMGMGMFIVSFASLIGPPINGALVTHYKEYTQTSIFSGVMLLAGGFFILLLKHINSKGIFAKI</sequence>
<dbReference type="Proteomes" id="UP000258309">
    <property type="component" value="Unassembled WGS sequence"/>
</dbReference>
<dbReference type="Gene3D" id="1.20.1250.20">
    <property type="entry name" value="MFS general substrate transporter like domains"/>
    <property type="match status" value="2"/>
</dbReference>
<protein>
    <recommendedName>
        <fullName evidence="4">Major facilitator superfamily (MFS) profile domain-containing protein</fullName>
    </recommendedName>
</protein>
<feature type="transmembrane region" description="Helical" evidence="3">
    <location>
        <begin position="49"/>
        <end position="71"/>
    </location>
</feature>
<evidence type="ECO:0000313" key="5">
    <source>
        <dbReference type="EMBL" id="RFU35388.1"/>
    </source>
</evidence>
<feature type="transmembrane region" description="Helical" evidence="3">
    <location>
        <begin position="18"/>
        <end position="37"/>
    </location>
</feature>
<evidence type="ECO:0000256" key="1">
    <source>
        <dbReference type="ARBA" id="ARBA00004141"/>
    </source>
</evidence>
<dbReference type="OMA" id="CTLGYVN"/>
<feature type="transmembrane region" description="Helical" evidence="3">
    <location>
        <begin position="91"/>
        <end position="115"/>
    </location>
</feature>
<proteinExistence type="inferred from homology"/>
<dbReference type="EMBL" id="NCSJ02000009">
    <property type="protein sequence ID" value="RFU35388.1"/>
    <property type="molecule type" value="Genomic_DNA"/>
</dbReference>
<feature type="non-terminal residue" evidence="5">
    <location>
        <position position="279"/>
    </location>
</feature>
<keyword evidence="6" id="KW-1185">Reference proteome</keyword>
<dbReference type="InterPro" id="IPR036259">
    <property type="entry name" value="MFS_trans_sf"/>
</dbReference>
<dbReference type="PANTHER" id="PTHR11360:SF281">
    <property type="entry name" value="ASPYRIDONES EFFLUX PROTEIN APDF-RELATED"/>
    <property type="match status" value="1"/>
</dbReference>
<feature type="non-terminal residue" evidence="5">
    <location>
        <position position="1"/>
    </location>
</feature>
<feature type="transmembrane region" description="Helical" evidence="3">
    <location>
        <begin position="182"/>
        <end position="207"/>
    </location>
</feature>
<feature type="domain" description="Major facilitator superfamily (MFS) profile" evidence="4">
    <location>
        <begin position="92"/>
        <end position="279"/>
    </location>
</feature>
<name>A0A3E2HPU8_SCYLI</name>
<dbReference type="PROSITE" id="PS50850">
    <property type="entry name" value="MFS"/>
    <property type="match status" value="1"/>
</dbReference>
<dbReference type="InterPro" id="IPR050327">
    <property type="entry name" value="Proton-linked_MCT"/>
</dbReference>
<keyword evidence="3" id="KW-0812">Transmembrane</keyword>
<comment type="similarity">
    <text evidence="2">Belongs to the major facilitator superfamily. Monocarboxylate porter (TC 2.A.1.13) family.</text>
</comment>
<comment type="caution">
    <text evidence="5">The sequence shown here is derived from an EMBL/GenBank/DDBJ whole genome shotgun (WGS) entry which is preliminary data.</text>
</comment>
<dbReference type="GO" id="GO:0022857">
    <property type="term" value="F:transmembrane transporter activity"/>
    <property type="evidence" value="ECO:0007669"/>
    <property type="project" value="InterPro"/>
</dbReference>
<organism evidence="5 6">
    <name type="scientific">Scytalidium lignicola</name>
    <name type="common">Hyphomycete</name>
    <dbReference type="NCBI Taxonomy" id="5539"/>
    <lineage>
        <taxon>Eukaryota</taxon>
        <taxon>Fungi</taxon>
        <taxon>Dikarya</taxon>
        <taxon>Ascomycota</taxon>
        <taxon>Pezizomycotina</taxon>
        <taxon>Leotiomycetes</taxon>
        <taxon>Leotiomycetes incertae sedis</taxon>
        <taxon>Scytalidium</taxon>
    </lineage>
</organism>
<dbReference type="PANTHER" id="PTHR11360">
    <property type="entry name" value="MONOCARBOXYLATE TRANSPORTER"/>
    <property type="match status" value="1"/>
</dbReference>
<dbReference type="Pfam" id="PF07690">
    <property type="entry name" value="MFS_1"/>
    <property type="match status" value="1"/>
</dbReference>
<dbReference type="GO" id="GO:0016020">
    <property type="term" value="C:membrane"/>
    <property type="evidence" value="ECO:0007669"/>
    <property type="project" value="UniProtKB-SubCell"/>
</dbReference>
<keyword evidence="3" id="KW-0472">Membrane</keyword>
<keyword evidence="3" id="KW-1133">Transmembrane helix</keyword>
<reference evidence="5 6" key="1">
    <citation type="submission" date="2018-05" db="EMBL/GenBank/DDBJ databases">
        <title>Draft genome sequence of Scytalidium lignicola DSM 105466, a ubiquitous saprotrophic fungus.</title>
        <authorList>
            <person name="Buettner E."/>
            <person name="Gebauer A.M."/>
            <person name="Hofrichter M."/>
            <person name="Liers C."/>
            <person name="Kellner H."/>
        </authorList>
    </citation>
    <scope>NUCLEOTIDE SEQUENCE [LARGE SCALE GENOMIC DNA]</scope>
    <source>
        <strain evidence="5 6">DSM 105466</strain>
    </source>
</reference>
<evidence type="ECO:0000256" key="3">
    <source>
        <dbReference type="SAM" id="Phobius"/>
    </source>
</evidence>
<dbReference type="InterPro" id="IPR020846">
    <property type="entry name" value="MFS_dom"/>
</dbReference>